<sequence length="137" mass="14689">MKARLSSPLPKVAAGVNIPQEKAEIIAEVMAAVGGKFTAADKDCGADSVGYVCGLSGYTESTARTEVTEELLIFSGLDSKDLNKAVTMLRSKGCDIPLKAMVTPHNRDWTVSALAGELAREHEYMNSRGKRENDGQE</sequence>
<dbReference type="EMBL" id="FOAT01000004">
    <property type="protein sequence ID" value="SEK66445.1"/>
    <property type="molecule type" value="Genomic_DNA"/>
</dbReference>
<dbReference type="InterPro" id="IPR016621">
    <property type="entry name" value="UCP014543"/>
</dbReference>
<protein>
    <recommendedName>
        <fullName evidence="3">DUF3783 domain-containing protein</fullName>
    </recommendedName>
</protein>
<dbReference type="AlphaFoldDB" id="A0A1H7J035"/>
<evidence type="ECO:0008006" key="3">
    <source>
        <dbReference type="Google" id="ProtNLM"/>
    </source>
</evidence>
<accession>A0A1H7J035</accession>
<gene>
    <name evidence="1" type="ORF">SAMN05216469_104118</name>
</gene>
<reference evidence="1 2" key="1">
    <citation type="submission" date="2016-10" db="EMBL/GenBank/DDBJ databases">
        <authorList>
            <person name="de Groot N.N."/>
        </authorList>
    </citation>
    <scope>NUCLEOTIDE SEQUENCE [LARGE SCALE GENOMIC DNA]</scope>
    <source>
        <strain evidence="1 2">KH2T6</strain>
    </source>
</reference>
<dbReference type="OrthoDB" id="1049518at2"/>
<proteinExistence type="predicted"/>
<evidence type="ECO:0000313" key="1">
    <source>
        <dbReference type="EMBL" id="SEK66445.1"/>
    </source>
</evidence>
<evidence type="ECO:0000313" key="2">
    <source>
        <dbReference type="Proteomes" id="UP000186015"/>
    </source>
</evidence>
<dbReference type="Proteomes" id="UP000186015">
    <property type="component" value="Unassembled WGS sequence"/>
</dbReference>
<organism evidence="1 2">
    <name type="scientific">Ruminococcus albus</name>
    <dbReference type="NCBI Taxonomy" id="1264"/>
    <lineage>
        <taxon>Bacteria</taxon>
        <taxon>Bacillati</taxon>
        <taxon>Bacillota</taxon>
        <taxon>Clostridia</taxon>
        <taxon>Eubacteriales</taxon>
        <taxon>Oscillospiraceae</taxon>
        <taxon>Ruminococcus</taxon>
    </lineage>
</organism>
<dbReference type="RefSeq" id="WP_074831429.1">
    <property type="nucleotide sequence ID" value="NZ_FOAT01000004.1"/>
</dbReference>
<dbReference type="Pfam" id="PF12646">
    <property type="entry name" value="DUF3783"/>
    <property type="match status" value="1"/>
</dbReference>
<name>A0A1H7J035_RUMAL</name>